<dbReference type="RefSeq" id="WP_190478529.1">
    <property type="nucleotide sequence ID" value="NZ_JACOFT010000002.1"/>
</dbReference>
<protein>
    <submittedName>
        <fullName evidence="1">Uncharacterized protein</fullName>
    </submittedName>
</protein>
<evidence type="ECO:0000313" key="1">
    <source>
        <dbReference type="EMBL" id="MBC3811323.1"/>
    </source>
</evidence>
<evidence type="ECO:0000313" key="2">
    <source>
        <dbReference type="Proteomes" id="UP000637632"/>
    </source>
</evidence>
<organism evidence="1 2">
    <name type="scientific">Undibacterium aquatile</name>
    <dbReference type="NCBI Taxonomy" id="1537398"/>
    <lineage>
        <taxon>Bacteria</taxon>
        <taxon>Pseudomonadati</taxon>
        <taxon>Pseudomonadota</taxon>
        <taxon>Betaproteobacteria</taxon>
        <taxon>Burkholderiales</taxon>
        <taxon>Oxalobacteraceae</taxon>
        <taxon>Undibacterium</taxon>
    </lineage>
</organism>
<comment type="caution">
    <text evidence="1">The sequence shown here is derived from an EMBL/GenBank/DDBJ whole genome shotgun (WGS) entry which is preliminary data.</text>
</comment>
<accession>A0ABR6XEI9</accession>
<sequence>MNMINYFITDETGLVIKAGVCQQETIDMNTDGHSNVHIGMAPHGRWRFIDGEFISAEPPVTYVQQRLLEYPPMQDFADALYWQSKGDDSKMIAYIAACDEVKRKYPKI</sequence>
<proteinExistence type="predicted"/>
<dbReference type="EMBL" id="JACOFT010000002">
    <property type="protein sequence ID" value="MBC3811323.1"/>
    <property type="molecule type" value="Genomic_DNA"/>
</dbReference>
<name>A0ABR6XEI9_9BURK</name>
<keyword evidence="2" id="KW-1185">Reference proteome</keyword>
<gene>
    <name evidence="1" type="ORF">H8K26_07695</name>
</gene>
<reference evidence="1 2" key="1">
    <citation type="submission" date="2020-08" db="EMBL/GenBank/DDBJ databases">
        <title>Novel species isolated from subtropical streams in China.</title>
        <authorList>
            <person name="Lu H."/>
        </authorList>
    </citation>
    <scope>NUCLEOTIDE SEQUENCE [LARGE SCALE GENOMIC DNA]</scope>
    <source>
        <strain evidence="1 2">CCTCC AB 2015119</strain>
    </source>
</reference>
<dbReference type="Proteomes" id="UP000637632">
    <property type="component" value="Unassembled WGS sequence"/>
</dbReference>